<comment type="pathway">
    <text evidence="7 8">Cell wall biogenesis; peptidoglycan biosynthesis.</text>
</comment>
<dbReference type="InterPro" id="IPR000713">
    <property type="entry name" value="Mur_ligase_N"/>
</dbReference>
<dbReference type="InterPro" id="IPR005761">
    <property type="entry name" value="UDP-N-AcMur-Glu-dNH2Pim_ligase"/>
</dbReference>
<dbReference type="Gene3D" id="3.40.1190.10">
    <property type="entry name" value="Mur-like, catalytic domain"/>
    <property type="match status" value="1"/>
</dbReference>
<dbReference type="Gene3D" id="3.90.190.20">
    <property type="entry name" value="Mur ligase, C-terminal domain"/>
    <property type="match status" value="1"/>
</dbReference>
<dbReference type="GO" id="GO:0071555">
    <property type="term" value="P:cell wall organization"/>
    <property type="evidence" value="ECO:0007669"/>
    <property type="project" value="UniProtKB-KW"/>
</dbReference>
<dbReference type="Pfam" id="PF08245">
    <property type="entry name" value="Mur_ligase_M"/>
    <property type="match status" value="1"/>
</dbReference>
<feature type="domain" description="Mur ligase C-terminal" evidence="10">
    <location>
        <begin position="334"/>
        <end position="457"/>
    </location>
</feature>
<dbReference type="InterPro" id="IPR036615">
    <property type="entry name" value="Mur_ligase_C_dom_sf"/>
</dbReference>
<keyword evidence="7" id="KW-0067">ATP-binding</keyword>
<evidence type="ECO:0000256" key="6">
    <source>
        <dbReference type="ARBA" id="ARBA00023316"/>
    </source>
</evidence>
<evidence type="ECO:0000256" key="1">
    <source>
        <dbReference type="ARBA" id="ARBA00005898"/>
    </source>
</evidence>
<comment type="caution">
    <text evidence="7">Lacks conserved residue(s) required for the propagation of feature annotation.</text>
</comment>
<organism evidence="12 13">
    <name type="scientific">Xanthobacter tagetidis</name>
    <dbReference type="NCBI Taxonomy" id="60216"/>
    <lineage>
        <taxon>Bacteria</taxon>
        <taxon>Pseudomonadati</taxon>
        <taxon>Pseudomonadota</taxon>
        <taxon>Alphaproteobacteria</taxon>
        <taxon>Hyphomicrobiales</taxon>
        <taxon>Xanthobacteraceae</taxon>
        <taxon>Xanthobacter</taxon>
    </lineage>
</organism>
<dbReference type="Gene3D" id="3.40.1390.10">
    <property type="entry name" value="MurE/MurF, N-terminal domain"/>
    <property type="match status" value="1"/>
</dbReference>
<dbReference type="InterPro" id="IPR036565">
    <property type="entry name" value="Mur-like_cat_sf"/>
</dbReference>
<evidence type="ECO:0000256" key="8">
    <source>
        <dbReference type="RuleBase" id="RU004135"/>
    </source>
</evidence>
<evidence type="ECO:0000259" key="11">
    <source>
        <dbReference type="Pfam" id="PF08245"/>
    </source>
</evidence>
<protein>
    <recommendedName>
        <fullName evidence="7">UDP-N-acetylmuramoyl-L-alanyl-D-glutamate--2,6-diaminopimelate ligase</fullName>
        <ecNumber evidence="7">6.3.2.13</ecNumber>
    </recommendedName>
    <alternativeName>
        <fullName evidence="7">Meso-A2pm-adding enzyme</fullName>
    </alternativeName>
    <alternativeName>
        <fullName evidence="7">Meso-diaminopimelate-adding enzyme</fullName>
    </alternativeName>
    <alternativeName>
        <fullName evidence="7">UDP-MurNAc-L-Ala-D-Glu:meso-diaminopimelate ligase</fullName>
    </alternativeName>
    <alternativeName>
        <fullName evidence="7">UDP-MurNAc-tripeptide synthetase</fullName>
    </alternativeName>
    <alternativeName>
        <fullName evidence="7">UDP-N-acetylmuramyl-tripeptide synthetase</fullName>
    </alternativeName>
</protein>
<proteinExistence type="inferred from homology"/>
<comment type="catalytic activity">
    <reaction evidence="7">
        <text>UDP-N-acetyl-alpha-D-muramoyl-L-alanyl-D-glutamate + meso-2,6-diaminopimelate + ATP = UDP-N-acetyl-alpha-D-muramoyl-L-alanyl-gamma-D-glutamyl-meso-2,6-diaminopimelate + ADP + phosphate + H(+)</text>
        <dbReference type="Rhea" id="RHEA:23676"/>
        <dbReference type="ChEBI" id="CHEBI:15378"/>
        <dbReference type="ChEBI" id="CHEBI:30616"/>
        <dbReference type="ChEBI" id="CHEBI:43474"/>
        <dbReference type="ChEBI" id="CHEBI:57791"/>
        <dbReference type="ChEBI" id="CHEBI:83900"/>
        <dbReference type="ChEBI" id="CHEBI:83905"/>
        <dbReference type="ChEBI" id="CHEBI:456216"/>
        <dbReference type="EC" id="6.3.2.13"/>
    </reaction>
</comment>
<dbReference type="GO" id="GO:0005737">
    <property type="term" value="C:cytoplasm"/>
    <property type="evidence" value="ECO:0007669"/>
    <property type="project" value="UniProtKB-SubCell"/>
</dbReference>
<evidence type="ECO:0000256" key="3">
    <source>
        <dbReference type="ARBA" id="ARBA00022960"/>
    </source>
</evidence>
<reference evidence="12 13" key="1">
    <citation type="submission" date="2018-10" db="EMBL/GenBank/DDBJ databases">
        <title>Xanthobacter tagetidis genome sequencing and assembly.</title>
        <authorList>
            <person name="Maclea K.S."/>
            <person name="Goen A.E."/>
            <person name="Fatima S.A."/>
        </authorList>
    </citation>
    <scope>NUCLEOTIDE SEQUENCE [LARGE SCALE GENOMIC DNA]</scope>
    <source>
        <strain evidence="12 13">ATCC 700314</strain>
    </source>
</reference>
<feature type="domain" description="Mur ligase central" evidence="11">
    <location>
        <begin position="110"/>
        <end position="312"/>
    </location>
</feature>
<dbReference type="Pfam" id="PF01225">
    <property type="entry name" value="Mur_ligase"/>
    <property type="match status" value="1"/>
</dbReference>
<dbReference type="InterPro" id="IPR004101">
    <property type="entry name" value="Mur_ligase_C"/>
</dbReference>
<feature type="binding site" evidence="7">
    <location>
        <begin position="154"/>
        <end position="155"/>
    </location>
    <ligand>
        <name>UDP-N-acetyl-alpha-D-muramoyl-L-alanyl-D-glutamate</name>
        <dbReference type="ChEBI" id="CHEBI:83900"/>
    </ligand>
</feature>
<feature type="binding site" evidence="7">
    <location>
        <position position="189"/>
    </location>
    <ligand>
        <name>UDP-N-acetyl-alpha-D-muramoyl-L-alanyl-D-glutamate</name>
        <dbReference type="ChEBI" id="CHEBI:83900"/>
    </ligand>
</feature>
<evidence type="ECO:0000256" key="5">
    <source>
        <dbReference type="ARBA" id="ARBA00023306"/>
    </source>
</evidence>
<dbReference type="NCBIfam" id="TIGR01085">
    <property type="entry name" value="murE"/>
    <property type="match status" value="1"/>
</dbReference>
<keyword evidence="5 7" id="KW-0131">Cell cycle</keyword>
<dbReference type="GO" id="GO:0008765">
    <property type="term" value="F:UDP-N-acetylmuramoylalanyl-D-glutamate-2,6-diaminopimelate ligase activity"/>
    <property type="evidence" value="ECO:0007669"/>
    <property type="project" value="UniProtKB-UniRule"/>
</dbReference>
<dbReference type="InterPro" id="IPR013221">
    <property type="entry name" value="Mur_ligase_cen"/>
</dbReference>
<dbReference type="AlphaFoldDB" id="A0A3L6ZU81"/>
<feature type="binding site" evidence="7">
    <location>
        <position position="459"/>
    </location>
    <ligand>
        <name>meso-2,6-diaminopimelate</name>
        <dbReference type="ChEBI" id="CHEBI:57791"/>
    </ligand>
</feature>
<dbReference type="GO" id="GO:0051301">
    <property type="term" value="P:cell division"/>
    <property type="evidence" value="ECO:0007669"/>
    <property type="project" value="UniProtKB-KW"/>
</dbReference>
<dbReference type="GO" id="GO:0008360">
    <property type="term" value="P:regulation of cell shape"/>
    <property type="evidence" value="ECO:0007669"/>
    <property type="project" value="UniProtKB-KW"/>
</dbReference>
<name>A0A3L6ZU81_9HYPH</name>
<evidence type="ECO:0000259" key="9">
    <source>
        <dbReference type="Pfam" id="PF01225"/>
    </source>
</evidence>
<dbReference type="GO" id="GO:0005524">
    <property type="term" value="F:ATP binding"/>
    <property type="evidence" value="ECO:0007669"/>
    <property type="project" value="UniProtKB-UniRule"/>
</dbReference>
<feature type="binding site" evidence="7">
    <location>
        <position position="31"/>
    </location>
    <ligand>
        <name>UDP-N-acetyl-alpha-D-muramoyl-L-alanyl-D-glutamate</name>
        <dbReference type="ChEBI" id="CHEBI:83900"/>
    </ligand>
</feature>
<feature type="short sequence motif" description="Meso-diaminopimelate recognition motif" evidence="7">
    <location>
        <begin position="407"/>
        <end position="410"/>
    </location>
</feature>
<comment type="function">
    <text evidence="7">Catalyzes the addition of meso-diaminopimelic acid to the nucleotide precursor UDP-N-acetylmuramoyl-L-alanyl-D-glutamate (UMAG) in the biosynthesis of bacterial cell-wall peptidoglycan.</text>
</comment>
<keyword evidence="3 7" id="KW-0133">Cell shape</keyword>
<dbReference type="EMBL" id="RCTF01000033">
    <property type="protein sequence ID" value="RLP71546.1"/>
    <property type="molecule type" value="Genomic_DNA"/>
</dbReference>
<dbReference type="GO" id="GO:0009252">
    <property type="term" value="P:peptidoglycan biosynthetic process"/>
    <property type="evidence" value="ECO:0007669"/>
    <property type="project" value="UniProtKB-UniRule"/>
</dbReference>
<dbReference type="EC" id="6.3.2.13" evidence="7"/>
<dbReference type="NCBIfam" id="NF001126">
    <property type="entry name" value="PRK00139.1-4"/>
    <property type="match status" value="1"/>
</dbReference>
<accession>A0A3L6ZU81</accession>
<feature type="domain" description="Mur ligase N-terminal catalytic" evidence="9">
    <location>
        <begin position="24"/>
        <end position="100"/>
    </location>
</feature>
<comment type="PTM">
    <text evidence="7">Carboxylation is probably crucial for Mg(2+) binding and, consequently, for the gamma-phosphate positioning of ATP.</text>
</comment>
<evidence type="ECO:0000256" key="7">
    <source>
        <dbReference type="HAMAP-Rule" id="MF_00208"/>
    </source>
</evidence>
<dbReference type="PANTHER" id="PTHR23135:SF4">
    <property type="entry name" value="UDP-N-ACETYLMURAMOYL-L-ALANYL-D-GLUTAMATE--2,6-DIAMINOPIMELATE LIGASE MURE HOMOLOG, CHLOROPLASTIC"/>
    <property type="match status" value="1"/>
</dbReference>
<comment type="similarity">
    <text evidence="1 7">Belongs to the MurCDEF family. MurE subfamily.</text>
</comment>
<dbReference type="PANTHER" id="PTHR23135">
    <property type="entry name" value="MUR LIGASE FAMILY MEMBER"/>
    <property type="match status" value="1"/>
</dbReference>
<dbReference type="SUPFAM" id="SSF53623">
    <property type="entry name" value="MurD-like peptide ligases, catalytic domain"/>
    <property type="match status" value="1"/>
</dbReference>
<evidence type="ECO:0000256" key="4">
    <source>
        <dbReference type="ARBA" id="ARBA00022984"/>
    </source>
</evidence>
<dbReference type="Proteomes" id="UP000269692">
    <property type="component" value="Unassembled WGS sequence"/>
</dbReference>
<keyword evidence="7 12" id="KW-0436">Ligase</keyword>
<evidence type="ECO:0000259" key="10">
    <source>
        <dbReference type="Pfam" id="PF02875"/>
    </source>
</evidence>
<keyword evidence="2 7" id="KW-0132">Cell division</keyword>
<keyword evidence="4 7" id="KW-0573">Peptidoglycan synthesis</keyword>
<dbReference type="OrthoDB" id="9800958at2"/>
<keyword evidence="6 7" id="KW-0961">Cell wall biogenesis/degradation</keyword>
<dbReference type="InterPro" id="IPR035911">
    <property type="entry name" value="MurE/MurF_N"/>
</dbReference>
<feature type="modified residue" description="N6-carboxylysine" evidence="7">
    <location>
        <position position="221"/>
    </location>
</feature>
<dbReference type="GO" id="GO:0000287">
    <property type="term" value="F:magnesium ion binding"/>
    <property type="evidence" value="ECO:0007669"/>
    <property type="project" value="UniProtKB-UniRule"/>
</dbReference>
<dbReference type="UniPathway" id="UPA00219"/>
<feature type="binding site" evidence="7">
    <location>
        <position position="455"/>
    </location>
    <ligand>
        <name>meso-2,6-diaminopimelate</name>
        <dbReference type="ChEBI" id="CHEBI:57791"/>
    </ligand>
</feature>
<sequence length="486" mass="49866">MMTLGHLLEGHARIVAGDGAAVAIGGVTADSRQVAPGFLFVAVPGSRADGARFIPDAIARGATAVLMEPAGQLPAAPAGVSFAFALDVRRALSLAAARFYPRQPATIAAVTGTAGKTSVAYFLRQMWQRLGHRAAYLGTIGLVAPDGATYGSLTTPDPVELHATLDRLAGEGVTHMALEASSHGLDQRRLDGVRLAAGGFTNLGRDHLDYHPTMDAYFKAKLRLFTEVMPPQAPAVGVLDAPFAATALAWARTRGLPTIGIGDAGRGAQIAVAGIDADGDGQVVRFADGLAVRVPLVGRFQADNALLAAGLAIAGGAPRGDALAAMAHLAGVPGRLERIGSDPKRLVFVDYAHKPEALAAVLDTLRGAVPGRLVCVFGCGGDRDAGKRPLMGAIAAEKADLVIVTDDNPRSEAPAAIRAQILAAAPGAREIGDRGEAIRTAVRMLEGGDALVVAGKGHETGQIIGERTYPFSDAAAVRAALEETGA</sequence>
<keyword evidence="7" id="KW-0963">Cytoplasm</keyword>
<keyword evidence="13" id="KW-1185">Reference proteome</keyword>
<feature type="binding site" evidence="7">
    <location>
        <begin position="407"/>
        <end position="410"/>
    </location>
    <ligand>
        <name>meso-2,6-diaminopimelate</name>
        <dbReference type="ChEBI" id="CHEBI:57791"/>
    </ligand>
</feature>
<dbReference type="Pfam" id="PF02875">
    <property type="entry name" value="Mur_ligase_C"/>
    <property type="match status" value="1"/>
</dbReference>
<dbReference type="NCBIfam" id="NF001124">
    <property type="entry name" value="PRK00139.1-2"/>
    <property type="match status" value="1"/>
</dbReference>
<comment type="subcellular location">
    <subcellularLocation>
        <location evidence="7 8">Cytoplasm</location>
    </subcellularLocation>
</comment>
<dbReference type="HAMAP" id="MF_00208">
    <property type="entry name" value="MurE"/>
    <property type="match status" value="1"/>
</dbReference>
<keyword evidence="7" id="KW-0547">Nucleotide-binding</keyword>
<keyword evidence="7" id="KW-0460">Magnesium</keyword>
<feature type="binding site" evidence="7">
    <location>
        <position position="383"/>
    </location>
    <ligand>
        <name>meso-2,6-diaminopimelate</name>
        <dbReference type="ChEBI" id="CHEBI:57791"/>
    </ligand>
</feature>
<gene>
    <name evidence="7" type="primary">murE</name>
    <name evidence="12" type="ORF">D9R14_22550</name>
</gene>
<evidence type="ECO:0000313" key="13">
    <source>
        <dbReference type="Proteomes" id="UP000269692"/>
    </source>
</evidence>
<feature type="binding site" evidence="7">
    <location>
        <position position="181"/>
    </location>
    <ligand>
        <name>UDP-N-acetyl-alpha-D-muramoyl-L-alanyl-D-glutamate</name>
        <dbReference type="ChEBI" id="CHEBI:83900"/>
    </ligand>
</feature>
<evidence type="ECO:0000256" key="2">
    <source>
        <dbReference type="ARBA" id="ARBA00022618"/>
    </source>
</evidence>
<evidence type="ECO:0000313" key="12">
    <source>
        <dbReference type="EMBL" id="RLP71546.1"/>
    </source>
</evidence>
<comment type="cofactor">
    <cofactor evidence="7">
        <name>Mg(2+)</name>
        <dbReference type="ChEBI" id="CHEBI:18420"/>
    </cofactor>
</comment>
<feature type="binding site" evidence="7">
    <location>
        <begin position="112"/>
        <end position="118"/>
    </location>
    <ligand>
        <name>ATP</name>
        <dbReference type="ChEBI" id="CHEBI:30616"/>
    </ligand>
</feature>
<feature type="binding site" evidence="7">
    <location>
        <position position="187"/>
    </location>
    <ligand>
        <name>UDP-N-acetyl-alpha-D-muramoyl-L-alanyl-D-glutamate</name>
        <dbReference type="ChEBI" id="CHEBI:83900"/>
    </ligand>
</feature>
<comment type="caution">
    <text evidence="12">The sequence shown here is derived from an EMBL/GenBank/DDBJ whole genome shotgun (WGS) entry which is preliminary data.</text>
</comment>
<dbReference type="SUPFAM" id="SSF53244">
    <property type="entry name" value="MurD-like peptide ligases, peptide-binding domain"/>
    <property type="match status" value="1"/>
</dbReference>
<dbReference type="SUPFAM" id="SSF63418">
    <property type="entry name" value="MurE/MurF N-terminal domain"/>
    <property type="match status" value="1"/>
</dbReference>